<keyword evidence="5 7" id="KW-1133">Transmembrane helix</keyword>
<dbReference type="Pfam" id="PF00482">
    <property type="entry name" value="T2SSF"/>
    <property type="match status" value="2"/>
</dbReference>
<evidence type="ECO:0000256" key="4">
    <source>
        <dbReference type="ARBA" id="ARBA00022692"/>
    </source>
</evidence>
<evidence type="ECO:0000313" key="10">
    <source>
        <dbReference type="Proteomes" id="UP000663992"/>
    </source>
</evidence>
<sequence>MKFRYQGIEIATEQRVEGEIDAVSYAEAIRQLADRRIEAFALEEYTKPTKHGRKVKVSDLVLPLQELATLTRSGVALIDAVKALAQNEEHPNLARGFAAIASRIEGGDTLSSAILESGLPFPEYVAHLVSAGEAGGQLAGALSDASAQMNYEQSVKSDIQSALTYPLVLIGSGLVAMLIIFFAVVPKFSHMLDGDKELPTLAFLVLSAGRSANESPLLLFGFVGALVLLIVLVLGNPKVRRALMDRIIDLPVIGPWLAEQDAARWASLCAAMLLARVNLLTALKLSAASCAYTKRRKRALAMIQDVQDGVAFTEALSRSRLVPGTSLNLVAVGDKTGQLAEMLKAVAALHDTSCKRRMKQVLTLMEPIAILIVGVLIGVMILGIVLAITASTDIAI</sequence>
<dbReference type="Gene3D" id="1.20.81.30">
    <property type="entry name" value="Type II secretion system (T2SS), domain F"/>
    <property type="match status" value="2"/>
</dbReference>
<evidence type="ECO:0000256" key="5">
    <source>
        <dbReference type="ARBA" id="ARBA00022989"/>
    </source>
</evidence>
<dbReference type="InterPro" id="IPR018076">
    <property type="entry name" value="T2SS_GspF_dom"/>
</dbReference>
<keyword evidence="4 7" id="KW-0812">Transmembrane</keyword>
<reference evidence="9 10" key="1">
    <citation type="submission" date="2021-03" db="EMBL/GenBank/DDBJ databases">
        <title>novel species isolated from a fishpond in China.</title>
        <authorList>
            <person name="Lu H."/>
            <person name="Cai Z."/>
        </authorList>
    </citation>
    <scope>NUCLEOTIDE SEQUENCE [LARGE SCALE GENOMIC DNA]</scope>
    <source>
        <strain evidence="9 10">Y57</strain>
    </source>
</reference>
<comment type="similarity">
    <text evidence="2">Belongs to the GSP F family.</text>
</comment>
<evidence type="ECO:0000313" key="9">
    <source>
        <dbReference type="EMBL" id="MBN7820436.1"/>
    </source>
</evidence>
<comment type="subcellular location">
    <subcellularLocation>
        <location evidence="1">Cell membrane</location>
        <topology evidence="1">Multi-pass membrane protein</topology>
    </subcellularLocation>
</comment>
<keyword evidence="10" id="KW-1185">Reference proteome</keyword>
<name>A0ABS3CVJ5_9ALTE</name>
<feature type="transmembrane region" description="Helical" evidence="7">
    <location>
        <begin position="368"/>
        <end position="390"/>
    </location>
</feature>
<keyword evidence="6 7" id="KW-0472">Membrane</keyword>
<organism evidence="9 10">
    <name type="scientific">Bowmanella yangjiangensis</name>
    <dbReference type="NCBI Taxonomy" id="2811230"/>
    <lineage>
        <taxon>Bacteria</taxon>
        <taxon>Pseudomonadati</taxon>
        <taxon>Pseudomonadota</taxon>
        <taxon>Gammaproteobacteria</taxon>
        <taxon>Alteromonadales</taxon>
        <taxon>Alteromonadaceae</taxon>
        <taxon>Bowmanella</taxon>
    </lineage>
</organism>
<evidence type="ECO:0000256" key="3">
    <source>
        <dbReference type="ARBA" id="ARBA00022475"/>
    </source>
</evidence>
<evidence type="ECO:0000256" key="1">
    <source>
        <dbReference type="ARBA" id="ARBA00004651"/>
    </source>
</evidence>
<dbReference type="RefSeq" id="WP_206594268.1">
    <property type="nucleotide sequence ID" value="NZ_JAFKCS010000009.1"/>
</dbReference>
<feature type="transmembrane region" description="Helical" evidence="7">
    <location>
        <begin position="163"/>
        <end position="185"/>
    </location>
</feature>
<dbReference type="PANTHER" id="PTHR30012:SF0">
    <property type="entry name" value="TYPE II SECRETION SYSTEM PROTEIN F-RELATED"/>
    <property type="match status" value="1"/>
</dbReference>
<gene>
    <name evidence="9" type="ORF">J0A65_11205</name>
</gene>
<feature type="transmembrane region" description="Helical" evidence="7">
    <location>
        <begin position="217"/>
        <end position="236"/>
    </location>
</feature>
<feature type="domain" description="Type II secretion system protein GspF" evidence="8">
    <location>
        <begin position="266"/>
        <end position="386"/>
    </location>
</feature>
<protein>
    <submittedName>
        <fullName evidence="9">Type II secretion system F family protein</fullName>
    </submittedName>
</protein>
<comment type="caution">
    <text evidence="9">The sequence shown here is derived from an EMBL/GenBank/DDBJ whole genome shotgun (WGS) entry which is preliminary data.</text>
</comment>
<evidence type="ECO:0000259" key="8">
    <source>
        <dbReference type="Pfam" id="PF00482"/>
    </source>
</evidence>
<dbReference type="InterPro" id="IPR042094">
    <property type="entry name" value="T2SS_GspF_sf"/>
</dbReference>
<keyword evidence="3" id="KW-1003">Cell membrane</keyword>
<evidence type="ECO:0000256" key="2">
    <source>
        <dbReference type="ARBA" id="ARBA00005745"/>
    </source>
</evidence>
<dbReference type="Proteomes" id="UP000663992">
    <property type="component" value="Unassembled WGS sequence"/>
</dbReference>
<evidence type="ECO:0000256" key="6">
    <source>
        <dbReference type="ARBA" id="ARBA00023136"/>
    </source>
</evidence>
<proteinExistence type="inferred from homology"/>
<dbReference type="EMBL" id="JAFKCS010000009">
    <property type="protein sequence ID" value="MBN7820436.1"/>
    <property type="molecule type" value="Genomic_DNA"/>
</dbReference>
<feature type="domain" description="Type II secretion system protein GspF" evidence="8">
    <location>
        <begin position="64"/>
        <end position="186"/>
    </location>
</feature>
<dbReference type="PANTHER" id="PTHR30012">
    <property type="entry name" value="GENERAL SECRETION PATHWAY PROTEIN"/>
    <property type="match status" value="1"/>
</dbReference>
<dbReference type="PRINTS" id="PR00812">
    <property type="entry name" value="BCTERIALGSPF"/>
</dbReference>
<dbReference type="InterPro" id="IPR003004">
    <property type="entry name" value="GspF/PilC"/>
</dbReference>
<evidence type="ECO:0000256" key="7">
    <source>
        <dbReference type="SAM" id="Phobius"/>
    </source>
</evidence>
<accession>A0ABS3CVJ5</accession>